<feature type="transmembrane region" description="Helical" evidence="1">
    <location>
        <begin position="25"/>
        <end position="41"/>
    </location>
</feature>
<comment type="caution">
    <text evidence="2">The sequence shown here is derived from an EMBL/GenBank/DDBJ whole genome shotgun (WGS) entry which is preliminary data.</text>
</comment>
<dbReference type="RefSeq" id="WP_203365479.1">
    <property type="nucleotide sequence ID" value="NZ_WSFT01000017.1"/>
</dbReference>
<keyword evidence="3" id="KW-1185">Reference proteome</keyword>
<dbReference type="AlphaFoldDB" id="A0A942Z7S1"/>
<keyword evidence="1" id="KW-0812">Transmembrane</keyword>
<evidence type="ECO:0000256" key="1">
    <source>
        <dbReference type="SAM" id="Phobius"/>
    </source>
</evidence>
<proteinExistence type="predicted"/>
<keyword evidence="1" id="KW-1133">Transmembrane helix</keyword>
<sequence length="48" mass="5618">MKNLSTVLLVIGLLLYYFELRSTSYDFIAIIVMVLGLFLSFKESRENR</sequence>
<evidence type="ECO:0000313" key="3">
    <source>
        <dbReference type="Proteomes" id="UP000724672"/>
    </source>
</evidence>
<name>A0A942Z7S1_9FIRM</name>
<dbReference type="EMBL" id="WSFT01000017">
    <property type="protein sequence ID" value="MBS4537548.1"/>
    <property type="molecule type" value="Genomic_DNA"/>
</dbReference>
<keyword evidence="1" id="KW-0472">Membrane</keyword>
<organism evidence="2 3">
    <name type="scientific">Anaeromonas frigoriresistens</name>
    <dbReference type="NCBI Taxonomy" id="2683708"/>
    <lineage>
        <taxon>Bacteria</taxon>
        <taxon>Bacillati</taxon>
        <taxon>Bacillota</taxon>
        <taxon>Tissierellia</taxon>
        <taxon>Tissierellales</taxon>
        <taxon>Thermohalobacteraceae</taxon>
        <taxon>Anaeromonas</taxon>
    </lineage>
</organism>
<accession>A0A942Z7S1</accession>
<gene>
    <name evidence="2" type="ORF">GOQ27_03685</name>
</gene>
<protein>
    <submittedName>
        <fullName evidence="2">Uncharacterized protein</fullName>
    </submittedName>
</protein>
<evidence type="ECO:0000313" key="2">
    <source>
        <dbReference type="EMBL" id="MBS4537548.1"/>
    </source>
</evidence>
<reference evidence="2" key="1">
    <citation type="submission" date="2019-12" db="EMBL/GenBank/DDBJ databases">
        <title>Clostridiaceae gen. nov. sp. nov., isolated from sediment in Xinjiang, China.</title>
        <authorList>
            <person name="Zhang R."/>
        </authorList>
    </citation>
    <scope>NUCLEOTIDE SEQUENCE</scope>
    <source>
        <strain evidence="2">D2Q-11</strain>
    </source>
</reference>
<dbReference type="Proteomes" id="UP000724672">
    <property type="component" value="Unassembled WGS sequence"/>
</dbReference>